<evidence type="ECO:0000256" key="4">
    <source>
        <dbReference type="ARBA" id="ARBA00022729"/>
    </source>
</evidence>
<dbReference type="EMBL" id="WBMW01004506">
    <property type="protein sequence ID" value="NXC47606.1"/>
    <property type="molecule type" value="Genomic_DNA"/>
</dbReference>
<dbReference type="OrthoDB" id="9115241at2759"/>
<evidence type="ECO:0000256" key="2">
    <source>
        <dbReference type="ARBA" id="ARBA00005554"/>
    </source>
</evidence>
<dbReference type="SMART" id="SM01265">
    <property type="entry name" value="Mab-21"/>
    <property type="match status" value="1"/>
</dbReference>
<organism evidence="8 9">
    <name type="scientific">Penelope pileata</name>
    <dbReference type="NCBI Taxonomy" id="1118817"/>
    <lineage>
        <taxon>Eukaryota</taxon>
        <taxon>Metazoa</taxon>
        <taxon>Chordata</taxon>
        <taxon>Craniata</taxon>
        <taxon>Vertebrata</taxon>
        <taxon>Euteleostomi</taxon>
        <taxon>Archelosauria</taxon>
        <taxon>Archosauria</taxon>
        <taxon>Dinosauria</taxon>
        <taxon>Saurischia</taxon>
        <taxon>Theropoda</taxon>
        <taxon>Coelurosauria</taxon>
        <taxon>Aves</taxon>
        <taxon>Neognathae</taxon>
        <taxon>Galloanserae</taxon>
        <taxon>Galliformes</taxon>
        <taxon>Cracidae</taxon>
        <taxon>Penelope</taxon>
    </lineage>
</organism>
<protein>
    <submittedName>
        <fullName evidence="8">IPIL1 protein</fullName>
    </submittedName>
</protein>
<comment type="subcellular location">
    <subcellularLocation>
        <location evidence="1">Membrane</location>
        <topology evidence="1">Single-pass type I membrane protein</topology>
    </subcellularLocation>
</comment>
<feature type="domain" description="Mab-21-like HhH/H2TH-like" evidence="7">
    <location>
        <begin position="237"/>
        <end position="288"/>
    </location>
</feature>
<comment type="caution">
    <text evidence="8">The sequence shown here is derived from an EMBL/GenBank/DDBJ whole genome shotgun (WGS) entry which is preliminary data.</text>
</comment>
<keyword evidence="9" id="KW-1185">Reference proteome</keyword>
<keyword evidence="6" id="KW-0472">Membrane</keyword>
<keyword evidence="3" id="KW-0812">Transmembrane</keyword>
<dbReference type="Pfam" id="PF20266">
    <property type="entry name" value="Mab-21_C"/>
    <property type="match status" value="1"/>
</dbReference>
<feature type="non-terminal residue" evidence="8">
    <location>
        <position position="1"/>
    </location>
</feature>
<evidence type="ECO:0000313" key="8">
    <source>
        <dbReference type="EMBL" id="NXC47606.1"/>
    </source>
</evidence>
<dbReference type="PANTHER" id="PTHR10656">
    <property type="entry name" value="CELL FATE DETERMINING PROTEIN MAB21-RELATED"/>
    <property type="match status" value="1"/>
</dbReference>
<keyword evidence="5" id="KW-1133">Transmembrane helix</keyword>
<comment type="similarity">
    <text evidence="2">Belongs to the ITPRIP family.</text>
</comment>
<dbReference type="InterPro" id="IPR024810">
    <property type="entry name" value="MAB21L/cGLR"/>
</dbReference>
<evidence type="ECO:0000256" key="1">
    <source>
        <dbReference type="ARBA" id="ARBA00004479"/>
    </source>
</evidence>
<dbReference type="Proteomes" id="UP000613066">
    <property type="component" value="Unassembled WGS sequence"/>
</dbReference>
<evidence type="ECO:0000259" key="7">
    <source>
        <dbReference type="Pfam" id="PF20266"/>
    </source>
</evidence>
<evidence type="ECO:0000313" key="9">
    <source>
        <dbReference type="Proteomes" id="UP000613066"/>
    </source>
</evidence>
<accession>A0A851NZT5</accession>
<dbReference type="Gene3D" id="1.10.1410.40">
    <property type="match status" value="1"/>
</dbReference>
<dbReference type="AlphaFoldDB" id="A0A851NZT5"/>
<evidence type="ECO:0000256" key="5">
    <source>
        <dbReference type="ARBA" id="ARBA00022989"/>
    </source>
</evidence>
<proteinExistence type="inferred from homology"/>
<dbReference type="InterPro" id="IPR026250">
    <property type="entry name" value="ITPRIP-like"/>
</dbReference>
<sequence length="335" mass="38803">MSTLLHFCRVALSTGFHPLPQPPIAVGSVYEGWSPRDDEATYRFFVPLKAPPGHVFHLELGTAEELPERNSRIRVEWQCTCEREEETPCFLHSSEDELRDQEPSLVHTLCTDFYLNVEKTARWFQMLIRAAWKGAPISASWQLKVLPSSRSCSLRLVDTHKRVFFVDMVFGVQQDNTDIYLSSQTTEALVTPSTSWPQSCAVAEMKFFRHIDIQAQGDSFHLRCIQACAHLLVGFSFSTYQLKTVVMHLLTAIPLESWRARHFAHRMDDIMRYLRSCLEEKRLDHFLIGNEAVPAEITLPQHFQTSRPVNLFQHLEQEPDKHEQALYEMDELEDR</sequence>
<keyword evidence="4" id="KW-0732">Signal</keyword>
<gene>
    <name evidence="8" type="primary">Itpripl1_0</name>
    <name evidence="8" type="ORF">PENPIL_R11632</name>
</gene>
<reference evidence="8" key="1">
    <citation type="submission" date="2019-09" db="EMBL/GenBank/DDBJ databases">
        <title>Bird 10,000 Genomes (B10K) Project - Family phase.</title>
        <authorList>
            <person name="Zhang G."/>
        </authorList>
    </citation>
    <scope>NUCLEOTIDE SEQUENCE</scope>
    <source>
        <strain evidence="8">B10K-DU-001-08</strain>
        <tissue evidence="8">Muscle</tissue>
    </source>
</reference>
<evidence type="ECO:0000256" key="3">
    <source>
        <dbReference type="ARBA" id="ARBA00022692"/>
    </source>
</evidence>
<dbReference type="PANTHER" id="PTHR10656:SF40">
    <property type="entry name" value="INOSITOL 1,4,5-TRISPHOSPHATE RECEPTOR-INTERACTING PROTEIN-LIKE 1"/>
    <property type="match status" value="1"/>
</dbReference>
<dbReference type="InterPro" id="IPR046906">
    <property type="entry name" value="Mab-21_HhH/H2TH-like"/>
</dbReference>
<feature type="non-terminal residue" evidence="8">
    <location>
        <position position="335"/>
    </location>
</feature>
<evidence type="ECO:0000256" key="6">
    <source>
        <dbReference type="ARBA" id="ARBA00023136"/>
    </source>
</evidence>
<dbReference type="PRINTS" id="PR02107">
    <property type="entry name" value="INOS145TPRIP"/>
</dbReference>
<name>A0A851NZT5_9GALL</name>
<dbReference type="GO" id="GO:0016020">
    <property type="term" value="C:membrane"/>
    <property type="evidence" value="ECO:0007669"/>
    <property type="project" value="UniProtKB-SubCell"/>
</dbReference>